<dbReference type="InterPro" id="IPR010342">
    <property type="entry name" value="DUF938"/>
</dbReference>
<comment type="caution">
    <text evidence="1">The sequence shown here is derived from an EMBL/GenBank/DDBJ whole genome shotgun (WGS) entry which is preliminary data.</text>
</comment>
<evidence type="ECO:0000313" key="1">
    <source>
        <dbReference type="EMBL" id="MTD93744.1"/>
    </source>
</evidence>
<dbReference type="PANTHER" id="PTHR20974:SF0">
    <property type="entry name" value="UPF0585 PROTEIN CG18661"/>
    <property type="match status" value="1"/>
</dbReference>
<name>A0A6I3KFR3_9HYPH</name>
<protein>
    <submittedName>
        <fullName evidence="1">DUF938 domain-containing protein</fullName>
    </submittedName>
</protein>
<dbReference type="EMBL" id="WMBQ01000001">
    <property type="protein sequence ID" value="MTD93744.1"/>
    <property type="molecule type" value="Genomic_DNA"/>
</dbReference>
<accession>A0A6I3KFR3</accession>
<sequence length="206" mass="21851">MIDDPRLFAPATARNRDPIWTVLAPELPTRGLVLEIAAGSGEHSIHFARLSMPTVHFQPTDPDAAARASIDAWAARSGLANVKPALALDAAADDWPVTHANAVLCINMIHISPWAATAGLVRGAARLLPPGGLLFLYGPYRCNGQHTAPSNAAFDADLRRRNPLWGVRDMEAVAALAAEARFAAPAVVPMPANNFSLLFRRGVAAG</sequence>
<dbReference type="Proteomes" id="UP000440694">
    <property type="component" value="Unassembled WGS sequence"/>
</dbReference>
<proteinExistence type="predicted"/>
<dbReference type="RefSeq" id="WP_154738255.1">
    <property type="nucleotide sequence ID" value="NZ_WMBQ01000001.1"/>
</dbReference>
<organism evidence="1 2">
    <name type="scientific">Hyphomicrobium album</name>
    <dbReference type="NCBI Taxonomy" id="2665159"/>
    <lineage>
        <taxon>Bacteria</taxon>
        <taxon>Pseudomonadati</taxon>
        <taxon>Pseudomonadota</taxon>
        <taxon>Alphaproteobacteria</taxon>
        <taxon>Hyphomicrobiales</taxon>
        <taxon>Hyphomicrobiaceae</taxon>
        <taxon>Hyphomicrobium</taxon>
    </lineage>
</organism>
<dbReference type="InterPro" id="IPR029063">
    <property type="entry name" value="SAM-dependent_MTases_sf"/>
</dbReference>
<gene>
    <name evidence="1" type="ORF">GIW81_05280</name>
</gene>
<dbReference type="AlphaFoldDB" id="A0A6I3KFR3"/>
<evidence type="ECO:0000313" key="2">
    <source>
        <dbReference type="Proteomes" id="UP000440694"/>
    </source>
</evidence>
<dbReference type="Gene3D" id="3.40.50.150">
    <property type="entry name" value="Vaccinia Virus protein VP39"/>
    <property type="match status" value="1"/>
</dbReference>
<dbReference type="PANTHER" id="PTHR20974">
    <property type="entry name" value="UPF0585 PROTEIN CG18661"/>
    <property type="match status" value="1"/>
</dbReference>
<dbReference type="Pfam" id="PF06080">
    <property type="entry name" value="DUF938"/>
    <property type="match status" value="1"/>
</dbReference>
<dbReference type="SUPFAM" id="SSF53335">
    <property type="entry name" value="S-adenosyl-L-methionine-dependent methyltransferases"/>
    <property type="match status" value="1"/>
</dbReference>
<reference evidence="1 2" key="1">
    <citation type="submission" date="2019-11" db="EMBL/GenBank/DDBJ databases">
        <title>Identification of a novel strain.</title>
        <authorList>
            <person name="Xu Q."/>
            <person name="Wang G."/>
        </authorList>
    </citation>
    <scope>NUCLEOTIDE SEQUENCE [LARGE SCALE GENOMIC DNA]</scope>
    <source>
        <strain evidence="2">xq</strain>
    </source>
</reference>
<keyword evidence="2" id="KW-1185">Reference proteome</keyword>